<gene>
    <name evidence="2" type="ORF">METZ01_LOCUS341912</name>
</gene>
<sequence>IITRSTEAKALGIKMGEPYFKVKNVIKKNNVKVFSSNYALYGDMSQRVMEILLGFSPDVEIYSIDEAFLSLKGFKNYELLTYCKHIRKTIKQWTGIPVSIGVGSTKTLSKIANHLAKKNNAYEGVCILKKKEKINEALQETEIEDVWGIGRSLSKFLKKYNVCNAKQFALLDRGWVRKNMGVVGERIQLELHGVSCLGVELLPSPQKSCCVSRSFSRPIEKIEELKESIANYGSRVAEKIREEDLIAQSMSVFVLTNHFNKKEKQYSNSIKLQLDYPTSDSKLIVKRAVEGVKRIYKNGYRYKKAGIILYELHNSSSVRGLLDYDRPR</sequence>
<dbReference type="Gene3D" id="3.30.70.270">
    <property type="match status" value="1"/>
</dbReference>
<dbReference type="InterPro" id="IPR017961">
    <property type="entry name" value="DNA_pol_Y-fam_little_finger"/>
</dbReference>
<dbReference type="GO" id="GO:0042276">
    <property type="term" value="P:error-prone translesion synthesis"/>
    <property type="evidence" value="ECO:0007669"/>
    <property type="project" value="TreeGrafter"/>
</dbReference>
<evidence type="ECO:0000313" key="2">
    <source>
        <dbReference type="EMBL" id="SVC89058.1"/>
    </source>
</evidence>
<dbReference type="Gene3D" id="3.30.1490.100">
    <property type="entry name" value="DNA polymerase, Y-family, little finger domain"/>
    <property type="match status" value="1"/>
</dbReference>
<organism evidence="2">
    <name type="scientific">marine metagenome</name>
    <dbReference type="NCBI Taxonomy" id="408172"/>
    <lineage>
        <taxon>unclassified sequences</taxon>
        <taxon>metagenomes</taxon>
        <taxon>ecological metagenomes</taxon>
    </lineage>
</organism>
<dbReference type="GO" id="GO:0009432">
    <property type="term" value="P:SOS response"/>
    <property type="evidence" value="ECO:0007669"/>
    <property type="project" value="TreeGrafter"/>
</dbReference>
<dbReference type="SUPFAM" id="SSF100879">
    <property type="entry name" value="Lesion bypass DNA polymerase (Y-family), little finger domain"/>
    <property type="match status" value="1"/>
</dbReference>
<dbReference type="GO" id="GO:0006281">
    <property type="term" value="P:DNA repair"/>
    <property type="evidence" value="ECO:0007669"/>
    <property type="project" value="InterPro"/>
</dbReference>
<dbReference type="CDD" id="cd01700">
    <property type="entry name" value="PolY_Pol_V_umuC"/>
    <property type="match status" value="1"/>
</dbReference>
<feature type="non-terminal residue" evidence="2">
    <location>
        <position position="328"/>
    </location>
</feature>
<evidence type="ECO:0000259" key="1">
    <source>
        <dbReference type="PROSITE" id="PS50173"/>
    </source>
</evidence>
<feature type="non-terminal residue" evidence="2">
    <location>
        <position position="1"/>
    </location>
</feature>
<dbReference type="PANTHER" id="PTHR11076:SF34">
    <property type="entry name" value="PROTEIN UMUC"/>
    <property type="match status" value="1"/>
</dbReference>
<dbReference type="InterPro" id="IPR001126">
    <property type="entry name" value="UmuC"/>
</dbReference>
<dbReference type="InterPro" id="IPR036775">
    <property type="entry name" value="DNA_pol_Y-fam_lit_finger_sf"/>
</dbReference>
<protein>
    <recommendedName>
        <fullName evidence="1">UmuC domain-containing protein</fullName>
    </recommendedName>
</protein>
<dbReference type="InterPro" id="IPR043128">
    <property type="entry name" value="Rev_trsase/Diguanyl_cyclase"/>
</dbReference>
<feature type="domain" description="UmuC" evidence="1">
    <location>
        <begin position="1"/>
        <end position="150"/>
    </location>
</feature>
<dbReference type="AlphaFoldDB" id="A0A382QW08"/>
<dbReference type="Gene3D" id="3.40.1170.60">
    <property type="match status" value="1"/>
</dbReference>
<dbReference type="Pfam" id="PF00817">
    <property type="entry name" value="IMS"/>
    <property type="match status" value="1"/>
</dbReference>
<reference evidence="2" key="1">
    <citation type="submission" date="2018-05" db="EMBL/GenBank/DDBJ databases">
        <authorList>
            <person name="Lanie J.A."/>
            <person name="Ng W.-L."/>
            <person name="Kazmierczak K.M."/>
            <person name="Andrzejewski T.M."/>
            <person name="Davidsen T.M."/>
            <person name="Wayne K.J."/>
            <person name="Tettelin H."/>
            <person name="Glass J.I."/>
            <person name="Rusch D."/>
            <person name="Podicherti R."/>
            <person name="Tsui H.-C.T."/>
            <person name="Winkler M.E."/>
        </authorList>
    </citation>
    <scope>NUCLEOTIDE SEQUENCE</scope>
</reference>
<dbReference type="InterPro" id="IPR050116">
    <property type="entry name" value="DNA_polymerase-Y"/>
</dbReference>
<accession>A0A382QW08</accession>
<dbReference type="Pfam" id="PF11799">
    <property type="entry name" value="IMS_C"/>
    <property type="match status" value="1"/>
</dbReference>
<dbReference type="PANTHER" id="PTHR11076">
    <property type="entry name" value="DNA REPAIR POLYMERASE UMUC / TRANSFERASE FAMILY MEMBER"/>
    <property type="match status" value="1"/>
</dbReference>
<dbReference type="PROSITE" id="PS50173">
    <property type="entry name" value="UMUC"/>
    <property type="match status" value="1"/>
</dbReference>
<name>A0A382QW08_9ZZZZ</name>
<proteinExistence type="predicted"/>
<dbReference type="SUPFAM" id="SSF56672">
    <property type="entry name" value="DNA/RNA polymerases"/>
    <property type="match status" value="1"/>
</dbReference>
<dbReference type="InterPro" id="IPR043502">
    <property type="entry name" value="DNA/RNA_pol_sf"/>
</dbReference>
<dbReference type="GO" id="GO:0003684">
    <property type="term" value="F:damaged DNA binding"/>
    <property type="evidence" value="ECO:0007669"/>
    <property type="project" value="InterPro"/>
</dbReference>
<dbReference type="GO" id="GO:0003887">
    <property type="term" value="F:DNA-directed DNA polymerase activity"/>
    <property type="evidence" value="ECO:0007669"/>
    <property type="project" value="TreeGrafter"/>
</dbReference>
<dbReference type="GO" id="GO:0005829">
    <property type="term" value="C:cytosol"/>
    <property type="evidence" value="ECO:0007669"/>
    <property type="project" value="TreeGrafter"/>
</dbReference>
<dbReference type="EMBL" id="UINC01116959">
    <property type="protein sequence ID" value="SVC89058.1"/>
    <property type="molecule type" value="Genomic_DNA"/>
</dbReference>